<dbReference type="SUPFAM" id="SSF50156">
    <property type="entry name" value="PDZ domain-like"/>
    <property type="match status" value="2"/>
</dbReference>
<dbReference type="InterPro" id="IPR036034">
    <property type="entry name" value="PDZ_sf"/>
</dbReference>
<organism evidence="3 4">
    <name type="scientific">Colwellia psychrerythraea</name>
    <name type="common">Vibrio psychroerythus</name>
    <dbReference type="NCBI Taxonomy" id="28229"/>
    <lineage>
        <taxon>Bacteria</taxon>
        <taxon>Pseudomonadati</taxon>
        <taxon>Pseudomonadota</taxon>
        <taxon>Gammaproteobacteria</taxon>
        <taxon>Alteromonadales</taxon>
        <taxon>Colwelliaceae</taxon>
        <taxon>Colwellia</taxon>
    </lineage>
</organism>
<feature type="domain" description="PDZ" evidence="2">
    <location>
        <begin position="371"/>
        <end position="458"/>
    </location>
</feature>
<dbReference type="RefSeq" id="WP_033082656.1">
    <property type="nucleotide sequence ID" value="NZ_JQEC01000038.1"/>
</dbReference>
<keyword evidence="1" id="KW-0732">Signal</keyword>
<dbReference type="InterPro" id="IPR001478">
    <property type="entry name" value="PDZ"/>
</dbReference>
<dbReference type="Proteomes" id="UP000029868">
    <property type="component" value="Unassembled WGS sequence"/>
</dbReference>
<feature type="signal peptide" evidence="1">
    <location>
        <begin position="1"/>
        <end position="35"/>
    </location>
</feature>
<accession>A0A099KMV6</accession>
<evidence type="ECO:0000259" key="2">
    <source>
        <dbReference type="PROSITE" id="PS50106"/>
    </source>
</evidence>
<dbReference type="Pfam" id="PF13180">
    <property type="entry name" value="PDZ_2"/>
    <property type="match status" value="2"/>
</dbReference>
<protein>
    <submittedName>
        <fullName evidence="3">PDZ/DHR/GLGF domain protein</fullName>
    </submittedName>
</protein>
<dbReference type="Gene3D" id="2.30.42.10">
    <property type="match status" value="2"/>
</dbReference>
<proteinExistence type="predicted"/>
<reference evidence="3 4" key="1">
    <citation type="submission" date="2014-08" db="EMBL/GenBank/DDBJ databases">
        <title>Genomic and Phenotypic Diversity of Colwellia psychrerythraea strains from Disparate Marine Basins.</title>
        <authorList>
            <person name="Techtmann S.M."/>
            <person name="Stelling S.C."/>
            <person name="Utturkar S.M."/>
            <person name="Alshibli N."/>
            <person name="Harris A."/>
            <person name="Brown S.D."/>
            <person name="Hazen T.C."/>
        </authorList>
    </citation>
    <scope>NUCLEOTIDE SEQUENCE [LARGE SCALE GENOMIC DNA]</scope>
    <source>
        <strain evidence="3 4">GAB14E</strain>
    </source>
</reference>
<evidence type="ECO:0000256" key="1">
    <source>
        <dbReference type="SAM" id="SignalP"/>
    </source>
</evidence>
<dbReference type="PROSITE" id="PS50106">
    <property type="entry name" value="PDZ"/>
    <property type="match status" value="1"/>
</dbReference>
<name>A0A099KMV6_COLPS</name>
<evidence type="ECO:0000313" key="4">
    <source>
        <dbReference type="Proteomes" id="UP000029868"/>
    </source>
</evidence>
<dbReference type="OrthoDB" id="6229990at2"/>
<dbReference type="PATRIC" id="fig|28229.3.peg.2633"/>
<comment type="caution">
    <text evidence="3">The sequence shown here is derived from an EMBL/GenBank/DDBJ whole genome shotgun (WGS) entry which is preliminary data.</text>
</comment>
<evidence type="ECO:0000313" key="3">
    <source>
        <dbReference type="EMBL" id="KGJ92069.1"/>
    </source>
</evidence>
<dbReference type="SMART" id="SM00228">
    <property type="entry name" value="PDZ"/>
    <property type="match status" value="2"/>
</dbReference>
<gene>
    <name evidence="3" type="ORF">GAB14E_2914</name>
</gene>
<dbReference type="EMBL" id="JQEC01000038">
    <property type="protein sequence ID" value="KGJ92069.1"/>
    <property type="molecule type" value="Genomic_DNA"/>
</dbReference>
<feature type="chain" id="PRO_5001948871" evidence="1">
    <location>
        <begin position="36"/>
        <end position="519"/>
    </location>
</feature>
<dbReference type="AlphaFoldDB" id="A0A099KMV6"/>
<sequence>MNTVFNERIALWTKKHGSLILMILLVLGFSTHANAQQCASVGFVSAAENDDGYISLIARHNENNLERVNNRAGIISGEYQYSFGVGKHIVVVEQWPTKVYKKLRENSKIHIRYLPLNLKYQTVLLDVKADHNYQLKVLSSGQKIESIEVNSDIKKLCEAKGKEIFKAFPLLQESNGTESNNPENIKLPAPLEYRLRQLMTKLENSNQSDEFDLLVQSFDGSISTDIGVLTSSDYQNNGDAIEIVSVKPYTLAEQLQLRSGDKITHLGGDRIKADDSSPFKQLKAYFANLYIGERIKITFLRNGKKNKINKRFMPVIVPKINYQIAEKTPSSKTQEIVTEYQALAGINRLELEQLILEIQHYYQDNNYNQDVILISRAEKFDNKIGFSGDKIVFPKSTGLKIFNINEHSFAEKIGLKTLDIIVNINGQDITTDNIEKLISSLTLLKSGDTVSMQIQRGEQLVTLEKTYQPQLLVSFNLSIDLPSIKIATERLEKESYLNRRSMALERRRDAPNDGSSSLH</sequence>